<keyword evidence="1" id="KW-0378">Hydrolase</keyword>
<dbReference type="GO" id="GO:0006508">
    <property type="term" value="P:proteolysis"/>
    <property type="evidence" value="ECO:0007669"/>
    <property type="project" value="UniProtKB-KW"/>
</dbReference>
<dbReference type="SUPFAM" id="SSF55486">
    <property type="entry name" value="Metalloproteases ('zincins'), catalytic domain"/>
    <property type="match status" value="1"/>
</dbReference>
<name>Q7U504_PARMW</name>
<gene>
    <name evidence="1" type="ordered locus">SYNW1908</name>
</gene>
<reference evidence="1 2" key="1">
    <citation type="journal article" date="2003" name="Nature">
        <title>The genome of a motile marine Synechococcus.</title>
        <authorList>
            <person name="Palenik B."/>
            <person name="Brahamsha B."/>
            <person name="Larimer F."/>
            <person name="Land M."/>
            <person name="Hauser L."/>
            <person name="Chain P."/>
            <person name="Lamerdin J."/>
            <person name="Regala W."/>
            <person name="Allen E.A."/>
            <person name="McCarren J."/>
            <person name="Paulsen I."/>
            <person name="Dufresne A."/>
            <person name="Partensky F."/>
            <person name="Webb E."/>
            <person name="Waterbury J."/>
        </authorList>
    </citation>
    <scope>NUCLEOTIDE SEQUENCE [LARGE SCALE GENOMIC DNA]</scope>
    <source>
        <strain evidence="1 2">WH8102</strain>
    </source>
</reference>
<dbReference type="Proteomes" id="UP000001422">
    <property type="component" value="Chromosome"/>
</dbReference>
<keyword evidence="2" id="KW-1185">Reference proteome</keyword>
<proteinExistence type="predicted"/>
<dbReference type="eggNOG" id="COG2931">
    <property type="taxonomic scope" value="Bacteria"/>
</dbReference>
<protein>
    <submittedName>
        <fullName evidence="1">Possible Zn-dependent metalloprotease</fullName>
    </submittedName>
</protein>
<dbReference type="STRING" id="84588.SYNW1908"/>
<dbReference type="AlphaFoldDB" id="Q7U504"/>
<dbReference type="GO" id="GO:0008237">
    <property type="term" value="F:metallopeptidase activity"/>
    <property type="evidence" value="ECO:0007669"/>
    <property type="project" value="UniProtKB-KW"/>
</dbReference>
<evidence type="ECO:0000313" key="2">
    <source>
        <dbReference type="Proteomes" id="UP000001422"/>
    </source>
</evidence>
<dbReference type="InterPro" id="IPR024079">
    <property type="entry name" value="MetalloPept_cat_dom_sf"/>
</dbReference>
<dbReference type="KEGG" id="syw:SYNW1908"/>
<sequence>MEGAMEEISAVCSLQFDDRGDDNDDGVEIWYYNLDQRQSEGSYGFAYTPGTDSDEGLVAINWSTYQNADGSFKNSIASGSFYGITFLHELSHAVGLKHPHDRGLFGQPRFPGLTHRSNEFRDKGDFDQNAHPFTQLTYVDKGARNGMVPRSIEAYGFLQTLGALDIAALQWMYGINPDAASGDDTYTLPLENREGTGWRAIWDTGGVDRITAGGATAPVTIDLRNATLGDDVNAGGYVSRAEDVFGGFTIAHDWYGRNVGQSAGLCVIEIAIGGKGDDVLIGNRADNLLKGKKGADVLVAGGGDGNRVTGGKGRDQFWISAQHGALVKVTDFNPRKDRLVFDVDVSAVTLDSVGNGSQVLIDGRVVAQLLGVSVRNLDLERHALFSGFEGL</sequence>
<dbReference type="Gene3D" id="3.40.390.10">
    <property type="entry name" value="Collagenase (Catalytic Domain)"/>
    <property type="match status" value="1"/>
</dbReference>
<dbReference type="SUPFAM" id="SSF51120">
    <property type="entry name" value="beta-Roll"/>
    <property type="match status" value="1"/>
</dbReference>
<keyword evidence="1" id="KW-0645">Protease</keyword>
<dbReference type="InterPro" id="IPR011049">
    <property type="entry name" value="Serralysin-like_metalloprot_C"/>
</dbReference>
<organism evidence="1 2">
    <name type="scientific">Parasynechococcus marenigrum (strain WH8102)</name>
    <dbReference type="NCBI Taxonomy" id="84588"/>
    <lineage>
        <taxon>Bacteria</taxon>
        <taxon>Bacillati</taxon>
        <taxon>Cyanobacteriota</taxon>
        <taxon>Cyanophyceae</taxon>
        <taxon>Synechococcales</taxon>
        <taxon>Prochlorococcaceae</taxon>
        <taxon>Parasynechococcus</taxon>
        <taxon>Parasynechococcus marenigrum</taxon>
    </lineage>
</organism>
<evidence type="ECO:0000313" key="1">
    <source>
        <dbReference type="EMBL" id="CAE08423.1"/>
    </source>
</evidence>
<keyword evidence="1" id="KW-0482">Metalloprotease</keyword>
<dbReference type="Gene3D" id="2.150.10.10">
    <property type="entry name" value="Serralysin-like metalloprotease, C-terminal"/>
    <property type="match status" value="1"/>
</dbReference>
<dbReference type="HOGENOM" id="CLU_723195_0_0_3"/>
<accession>Q7U504</accession>
<dbReference type="EMBL" id="BX569694">
    <property type="protein sequence ID" value="CAE08423.1"/>
    <property type="molecule type" value="Genomic_DNA"/>
</dbReference>